<evidence type="ECO:0000256" key="3">
    <source>
        <dbReference type="ARBA" id="ARBA00022540"/>
    </source>
</evidence>
<dbReference type="Proteomes" id="UP001149813">
    <property type="component" value="Unassembled WGS sequence"/>
</dbReference>
<dbReference type="SUPFAM" id="SSF54928">
    <property type="entry name" value="RNA-binding domain, RBD"/>
    <property type="match status" value="1"/>
</dbReference>
<keyword evidence="3 6" id="KW-0396">Initiation factor</keyword>
<evidence type="ECO:0000256" key="4">
    <source>
        <dbReference type="ARBA" id="ARBA00022884"/>
    </source>
</evidence>
<dbReference type="PIRSF" id="PIRSF036424">
    <property type="entry name" value="eIF3b"/>
    <property type="match status" value="1"/>
</dbReference>
<keyword evidence="5 6" id="KW-0648">Protein biosynthesis</keyword>
<comment type="subcellular location">
    <subcellularLocation>
        <location evidence="1 6 7">Cytoplasm</location>
    </subcellularLocation>
</comment>
<dbReference type="InterPro" id="IPR015943">
    <property type="entry name" value="WD40/YVTN_repeat-like_dom_sf"/>
</dbReference>
<dbReference type="InterPro" id="IPR011400">
    <property type="entry name" value="EIF3B"/>
</dbReference>
<keyword evidence="2 6" id="KW-0963">Cytoplasm</keyword>
<dbReference type="Gene3D" id="3.30.70.330">
    <property type="match status" value="1"/>
</dbReference>
<keyword evidence="4 6" id="KW-0694">RNA-binding</keyword>
<reference evidence="9" key="1">
    <citation type="submission" date="2022-07" db="EMBL/GenBank/DDBJ databases">
        <title>Phylogenomic reconstructions and comparative analyses of Kickxellomycotina fungi.</title>
        <authorList>
            <person name="Reynolds N.K."/>
            <person name="Stajich J.E."/>
            <person name="Barry K."/>
            <person name="Grigoriev I.V."/>
            <person name="Crous P."/>
            <person name="Smith M.E."/>
        </authorList>
    </citation>
    <scope>NUCLEOTIDE SEQUENCE</scope>
    <source>
        <strain evidence="9">NBRC 32514</strain>
    </source>
</reference>
<dbReference type="InterPro" id="IPR000504">
    <property type="entry name" value="RRM_dom"/>
</dbReference>
<name>A0A9W8CTH4_9FUNG</name>
<comment type="caution">
    <text evidence="9">The sequence shown here is derived from an EMBL/GenBank/DDBJ whole genome shotgun (WGS) entry which is preliminary data.</text>
</comment>
<dbReference type="GO" id="GO:0001732">
    <property type="term" value="P:formation of cytoplasmic translation initiation complex"/>
    <property type="evidence" value="ECO:0007669"/>
    <property type="project" value="UniProtKB-UniRule"/>
</dbReference>
<accession>A0A9W8CTH4</accession>
<comment type="function">
    <text evidence="7">Component of the eukaryotic translation initiation factor 3 (eIF-3) complex, which is involved in protein synthesis and, together with other initiation factors, stimulates binding of mRNA and methionyl-tRNAi to the 40S ribosome.</text>
</comment>
<dbReference type="InterPro" id="IPR003954">
    <property type="entry name" value="RRM_euk-type"/>
</dbReference>
<dbReference type="HAMAP" id="MF_03001">
    <property type="entry name" value="eIF3b"/>
    <property type="match status" value="1"/>
</dbReference>
<evidence type="ECO:0000313" key="9">
    <source>
        <dbReference type="EMBL" id="KAJ1725004.1"/>
    </source>
</evidence>
<dbReference type="EMBL" id="JANBOJ010000015">
    <property type="protein sequence ID" value="KAJ1725004.1"/>
    <property type="molecule type" value="Genomic_DNA"/>
</dbReference>
<dbReference type="InterPro" id="IPR035979">
    <property type="entry name" value="RBD_domain_sf"/>
</dbReference>
<keyword evidence="10" id="KW-1185">Reference proteome</keyword>
<dbReference type="GO" id="GO:0005852">
    <property type="term" value="C:eukaryotic translation initiation factor 3 complex"/>
    <property type="evidence" value="ECO:0007669"/>
    <property type="project" value="UniProtKB-UniRule"/>
</dbReference>
<dbReference type="SMART" id="SM00361">
    <property type="entry name" value="RRM_1"/>
    <property type="match status" value="1"/>
</dbReference>
<comment type="function">
    <text evidence="6">RNA-binding component of the eukaryotic translation initiation factor 3 (eIF-3) complex, which is involved in protein synthesis of a specialized repertoire of mRNAs and, together with other initiation factors, stimulates binding of mRNA and methionyl-tRNAi to the 40S ribosome. The eIF-3 complex specifically targets and initiates translation of a subset of mRNAs involved in cell proliferation.</text>
</comment>
<dbReference type="Pfam" id="PF00076">
    <property type="entry name" value="RRM_1"/>
    <property type="match status" value="1"/>
</dbReference>
<dbReference type="AlphaFoldDB" id="A0A9W8CTH4"/>
<dbReference type="OrthoDB" id="10250414at2759"/>
<dbReference type="SUPFAM" id="SSF82171">
    <property type="entry name" value="DPP6 N-terminal domain-like"/>
    <property type="match status" value="1"/>
</dbReference>
<dbReference type="GO" id="GO:0003743">
    <property type="term" value="F:translation initiation factor activity"/>
    <property type="evidence" value="ECO:0007669"/>
    <property type="project" value="UniProtKB-UniRule"/>
</dbReference>
<protein>
    <recommendedName>
        <fullName evidence="6">Eukaryotic translation initiation factor 3 subunit B</fullName>
        <shortName evidence="6">eIF3b</shortName>
    </recommendedName>
    <alternativeName>
        <fullName evidence="6">Eukaryotic translation initiation factor 3 90 kDa subunit homolog</fullName>
        <shortName evidence="6">eIF3 p90</shortName>
    </alternativeName>
    <alternativeName>
        <fullName evidence="6">Translation initiation factor eIF3, p90 subunit homolog</fullName>
    </alternativeName>
</protein>
<gene>
    <name evidence="6 9" type="primary">PRT1</name>
    <name evidence="9" type="ORF">LPJ53_000793</name>
</gene>
<feature type="domain" description="RRM" evidence="8">
    <location>
        <begin position="36"/>
        <end position="126"/>
    </location>
</feature>
<evidence type="ECO:0000256" key="6">
    <source>
        <dbReference type="HAMAP-Rule" id="MF_03001"/>
    </source>
</evidence>
<dbReference type="PANTHER" id="PTHR14068:SF0">
    <property type="entry name" value="EUKARYOTIC TRANSLATION INITIATION FACTOR 3 SUBUNIT B"/>
    <property type="match status" value="1"/>
</dbReference>
<evidence type="ECO:0000256" key="7">
    <source>
        <dbReference type="PIRNR" id="PIRNR036424"/>
    </source>
</evidence>
<dbReference type="InterPro" id="IPR012677">
    <property type="entry name" value="Nucleotide-bd_a/b_plait_sf"/>
</dbReference>
<evidence type="ECO:0000259" key="8">
    <source>
        <dbReference type="PROSITE" id="PS50102"/>
    </source>
</evidence>
<dbReference type="InterPro" id="IPR034363">
    <property type="entry name" value="eIF3B_RRM"/>
</dbReference>
<comment type="subunit">
    <text evidence="6 7">Component of the eukaryotic translation initiation factor 3 (eIF-3) complex.</text>
</comment>
<organism evidence="9 10">
    <name type="scientific">Coemansia erecta</name>
    <dbReference type="NCBI Taxonomy" id="147472"/>
    <lineage>
        <taxon>Eukaryota</taxon>
        <taxon>Fungi</taxon>
        <taxon>Fungi incertae sedis</taxon>
        <taxon>Zoopagomycota</taxon>
        <taxon>Kickxellomycotina</taxon>
        <taxon>Kickxellomycetes</taxon>
        <taxon>Kickxellales</taxon>
        <taxon>Kickxellaceae</taxon>
        <taxon>Coemansia</taxon>
    </lineage>
</organism>
<comment type="similarity">
    <text evidence="6 7">Belongs to the eIF-3 subunit B family.</text>
</comment>
<evidence type="ECO:0000256" key="5">
    <source>
        <dbReference type="ARBA" id="ARBA00022917"/>
    </source>
</evidence>
<dbReference type="CDD" id="cd12278">
    <property type="entry name" value="RRM_eIF3B"/>
    <property type="match status" value="1"/>
</dbReference>
<dbReference type="FunFam" id="3.30.70.330:FF:000235">
    <property type="entry name" value="Eukaryotic translation initiation factor 3 subunit B"/>
    <property type="match status" value="1"/>
</dbReference>
<evidence type="ECO:0000313" key="10">
    <source>
        <dbReference type="Proteomes" id="UP001149813"/>
    </source>
</evidence>
<dbReference type="Pfam" id="PF08662">
    <property type="entry name" value="eIF2A"/>
    <property type="match status" value="1"/>
</dbReference>
<dbReference type="GO" id="GO:0033290">
    <property type="term" value="C:eukaryotic 48S preinitiation complex"/>
    <property type="evidence" value="ECO:0007669"/>
    <property type="project" value="UniProtKB-UniRule"/>
</dbReference>
<dbReference type="GO" id="GO:0031369">
    <property type="term" value="F:translation initiation factor binding"/>
    <property type="evidence" value="ECO:0007669"/>
    <property type="project" value="InterPro"/>
</dbReference>
<dbReference type="PANTHER" id="PTHR14068">
    <property type="entry name" value="EUKARYOTIC TRANSLATION INITIATION FACTOR 3 EIF3 -RELATED"/>
    <property type="match status" value="1"/>
</dbReference>
<dbReference type="GO" id="GO:0016282">
    <property type="term" value="C:eukaryotic 43S preinitiation complex"/>
    <property type="evidence" value="ECO:0007669"/>
    <property type="project" value="UniProtKB-UniRule"/>
</dbReference>
<dbReference type="SMART" id="SM00360">
    <property type="entry name" value="RRM"/>
    <property type="match status" value="1"/>
</dbReference>
<evidence type="ECO:0000256" key="2">
    <source>
        <dbReference type="ARBA" id="ARBA00022490"/>
    </source>
</evidence>
<dbReference type="PROSITE" id="PS50102">
    <property type="entry name" value="RRM"/>
    <property type="match status" value="1"/>
</dbReference>
<dbReference type="GO" id="GO:0003723">
    <property type="term" value="F:RNA binding"/>
    <property type="evidence" value="ECO:0007669"/>
    <property type="project" value="UniProtKB-UniRule"/>
</dbReference>
<proteinExistence type="inferred from homology"/>
<sequence length="743" mass="84859">MVEFTANNLPAAEADIDFSDLEKQFVVPEHEETLENVVVVDNIPVVDEAKEEKLVQVLKKVFKKHGTVKANGIHMPKESGSSGKAKTKGYAFVEFETAQQAHAAIANLNGYKLDKSHSLLVNAFMDVERYTEVNDEYQTPPEEPFEEREHLRSWLSDAYGRDQFVVYADHELSVFWNETAHPAEKVISRSNWTEAYAQWSPLGSFLCTVHEQGLVLWGGPSWKKLARFIHRNVKLIDFSPSERYLVTCSTEPISVDAVNQMLGAGNEHQNPYSIDDEGHTVCVWDAQTGSLLRSFPPIKTEDGKLAKGSWPQFKWSPSEKYLARMAQNSSLSVYEADTMALLDKKSIKIPGIQDFSWCPRVVYDPRTNAARPEMLAYWTPEEGNLPARVTLMSVPSRTLVRTKNLFNVFSASLHWHPEGQALCVRVQRYTKSKKSRFTNLEIFRAYERDVPVDVIELKDCAVAFDWEPVADNMRFAIIHTDDPTPPVTNATGIASTAVNTSVSFYAFERKGKLVKKEGFQLLKTFDRKKVTALKWSPHGRHIILATLRTISTFELDFVDTDFDQSAANKSGVAGDAISILATGEHYGVTDLEWDPTGRYVVTMASSWRHSMEHGYILWDFKGELIHKTVVERFKQLIWRPRPRSLLSDEKKREIRKDLKSYSKELDEQDERRLHAADAELMSQRRRLISEWQTWREQVDAMLANETDEALQSGYKLPIVADDQEFVVDEIVEEIIEEKEEIIN</sequence>
<dbReference type="InterPro" id="IPR013979">
    <property type="entry name" value="TIF_beta_prop-like"/>
</dbReference>
<evidence type="ECO:0000256" key="1">
    <source>
        <dbReference type="ARBA" id="ARBA00004496"/>
    </source>
</evidence>
<dbReference type="Gene3D" id="2.130.10.10">
    <property type="entry name" value="YVTN repeat-like/Quinoprotein amine dehydrogenase"/>
    <property type="match status" value="2"/>
</dbReference>